<gene>
    <name evidence="3" type="ORF">SBRY_30438</name>
</gene>
<evidence type="ECO:0000259" key="2">
    <source>
        <dbReference type="Pfam" id="PF13340"/>
    </source>
</evidence>
<feature type="domain" description="Insertion element IS402-like" evidence="2">
    <location>
        <begin position="59"/>
        <end position="136"/>
    </location>
</feature>
<dbReference type="GO" id="GO:0006313">
    <property type="term" value="P:DNA transposition"/>
    <property type="evidence" value="ECO:0007669"/>
    <property type="project" value="InterPro"/>
</dbReference>
<name>A0A9W4MBD9_9ACTN</name>
<evidence type="ECO:0000313" key="3">
    <source>
        <dbReference type="EMBL" id="CAG7640524.1"/>
    </source>
</evidence>
<dbReference type="PANTHER" id="PTHR30007">
    <property type="entry name" value="PHP DOMAIN PROTEIN"/>
    <property type="match status" value="1"/>
</dbReference>
<dbReference type="NCBIfam" id="NF033580">
    <property type="entry name" value="transpos_IS5_3"/>
    <property type="match status" value="1"/>
</dbReference>
<dbReference type="InterPro" id="IPR002559">
    <property type="entry name" value="Transposase_11"/>
</dbReference>
<dbReference type="Proteomes" id="UP001153328">
    <property type="component" value="Unassembled WGS sequence"/>
</dbReference>
<dbReference type="GO" id="GO:0004803">
    <property type="term" value="F:transposase activity"/>
    <property type="evidence" value="ECO:0007669"/>
    <property type="project" value="InterPro"/>
</dbReference>
<dbReference type="AlphaFoldDB" id="A0A9W4MBD9"/>
<evidence type="ECO:0000313" key="4">
    <source>
        <dbReference type="Proteomes" id="UP001153328"/>
    </source>
</evidence>
<proteinExistence type="predicted"/>
<evidence type="ECO:0000259" key="1">
    <source>
        <dbReference type="Pfam" id="PF01609"/>
    </source>
</evidence>
<dbReference type="PANTHER" id="PTHR30007:SF0">
    <property type="entry name" value="TRANSPOSASE"/>
    <property type="match status" value="1"/>
</dbReference>
<sequence length="318" mass="36159">MHLGVVETNEHAVEALLPLLYAFASGGSSSFARSCDCLAHRFGNAGDRPGREPRYPSDMTDTEWAAVRGLLPVPGWMEGRGRRPEGYCHRQMLDAVRYLVAGGITWRAMPADFPPWDRVYAFWRRWRDQGLIGELHDRLRDRVRQAAGRDTEPTAGIIDAQSVKGAASVPTATRGFDGGKKVNGRKRHIVVDTLGLLLTVVVTAASVTDREAARTLLARLRRRHWRITRVWADGGYTGQLVDFARKVLQIALTVVKRSDDTSGFTVLPKRWLVERTFAWLMRSRRLARDYERRTDSAEAMIWWSMSMVMSRRLARQRR</sequence>
<feature type="domain" description="Transposase IS4-like" evidence="1">
    <location>
        <begin position="152"/>
        <end position="305"/>
    </location>
</feature>
<dbReference type="Pfam" id="PF13340">
    <property type="entry name" value="DUF4096"/>
    <property type="match status" value="1"/>
</dbReference>
<protein>
    <submittedName>
        <fullName evidence="3">Transposase</fullName>
    </submittedName>
</protein>
<dbReference type="InterPro" id="IPR025161">
    <property type="entry name" value="IS402-like_dom"/>
</dbReference>
<dbReference type="GO" id="GO:0003677">
    <property type="term" value="F:DNA binding"/>
    <property type="evidence" value="ECO:0007669"/>
    <property type="project" value="InterPro"/>
</dbReference>
<comment type="caution">
    <text evidence="3">The sequence shown here is derived from an EMBL/GenBank/DDBJ whole genome shotgun (WGS) entry which is preliminary data.</text>
</comment>
<dbReference type="Pfam" id="PF01609">
    <property type="entry name" value="DDE_Tnp_1"/>
    <property type="match status" value="1"/>
</dbReference>
<organism evidence="3 4">
    <name type="scientific">Actinacidiphila bryophytorum</name>
    <dbReference type="NCBI Taxonomy" id="1436133"/>
    <lineage>
        <taxon>Bacteria</taxon>
        <taxon>Bacillati</taxon>
        <taxon>Actinomycetota</taxon>
        <taxon>Actinomycetes</taxon>
        <taxon>Kitasatosporales</taxon>
        <taxon>Streptomycetaceae</taxon>
        <taxon>Actinacidiphila</taxon>
    </lineage>
</organism>
<reference evidence="3" key="1">
    <citation type="submission" date="2021-06" db="EMBL/GenBank/DDBJ databases">
        <authorList>
            <person name="Arsene-Ploetze F."/>
        </authorList>
    </citation>
    <scope>NUCLEOTIDE SEQUENCE</scope>
    <source>
        <strain evidence="3">SBRY1</strain>
    </source>
</reference>
<accession>A0A9W4MBD9</accession>
<dbReference type="EMBL" id="CAJVAX010000017">
    <property type="protein sequence ID" value="CAG7640524.1"/>
    <property type="molecule type" value="Genomic_DNA"/>
</dbReference>
<keyword evidence="4" id="KW-1185">Reference proteome</keyword>